<feature type="signal peptide" evidence="5">
    <location>
        <begin position="1"/>
        <end position="27"/>
    </location>
</feature>
<proteinExistence type="predicted"/>
<evidence type="ECO:0000256" key="1">
    <source>
        <dbReference type="ARBA" id="ARBA00022617"/>
    </source>
</evidence>
<keyword evidence="3 4" id="KW-0408">Iron</keyword>
<sequence length="244" mass="25868">MNLSSSLRWLPRAGVVLLASGVGMAVAATDVPDSMQQRVAACASCHGARGEGLPGDAKVPRLAGKPAGYLLQQLESFQDGQRHHAAMEYVVRPLSPDYLRRIAEYFAAQQVPYHRQSLPAVSAAARQRGEQLVRHGDPGRGVPACASCHGSTLTGVEPMMPGLAGLSYAYIDAQLDAWRTHQRVSDGPGCMVVVANRMTGDDVAAVAAWLASQPPPADMHPLPASAQHEPLPGWCVLGKNEVNP</sequence>
<dbReference type="InterPro" id="IPR036909">
    <property type="entry name" value="Cyt_c-like_dom_sf"/>
</dbReference>
<dbReference type="Pfam" id="PF00034">
    <property type="entry name" value="Cytochrom_C"/>
    <property type="match status" value="2"/>
</dbReference>
<dbReference type="Proteomes" id="UP001556170">
    <property type="component" value="Unassembled WGS sequence"/>
</dbReference>
<feature type="domain" description="Cytochrome c" evidence="6">
    <location>
        <begin position="29"/>
        <end position="110"/>
    </location>
</feature>
<dbReference type="RefSeq" id="WP_367844980.1">
    <property type="nucleotide sequence ID" value="NZ_JBFOHL010000008.1"/>
</dbReference>
<evidence type="ECO:0000256" key="2">
    <source>
        <dbReference type="ARBA" id="ARBA00022723"/>
    </source>
</evidence>
<dbReference type="InterPro" id="IPR009056">
    <property type="entry name" value="Cyt_c-like_dom"/>
</dbReference>
<evidence type="ECO:0000256" key="5">
    <source>
        <dbReference type="SAM" id="SignalP"/>
    </source>
</evidence>
<evidence type="ECO:0000313" key="8">
    <source>
        <dbReference type="Proteomes" id="UP001556170"/>
    </source>
</evidence>
<organism evidence="7 8">
    <name type="scientific">Rhodanobacter geophilus</name>
    <dbReference type="NCBI Taxonomy" id="3162488"/>
    <lineage>
        <taxon>Bacteria</taxon>
        <taxon>Pseudomonadati</taxon>
        <taxon>Pseudomonadota</taxon>
        <taxon>Gammaproteobacteria</taxon>
        <taxon>Lysobacterales</taxon>
        <taxon>Rhodanobacteraceae</taxon>
        <taxon>Rhodanobacter</taxon>
    </lineage>
</organism>
<keyword evidence="8" id="KW-1185">Reference proteome</keyword>
<keyword evidence="1 4" id="KW-0349">Heme</keyword>
<protein>
    <submittedName>
        <fullName evidence="7">Cytochrome c</fullName>
    </submittedName>
</protein>
<dbReference type="PANTHER" id="PTHR33751">
    <property type="entry name" value="CBB3-TYPE CYTOCHROME C OXIDASE SUBUNIT FIXP"/>
    <property type="match status" value="1"/>
</dbReference>
<name>A0ABV3QPY9_9GAMM</name>
<evidence type="ECO:0000259" key="6">
    <source>
        <dbReference type="PROSITE" id="PS51007"/>
    </source>
</evidence>
<keyword evidence="2 4" id="KW-0479">Metal-binding</keyword>
<comment type="caution">
    <text evidence="7">The sequence shown here is derived from an EMBL/GenBank/DDBJ whole genome shotgun (WGS) entry which is preliminary data.</text>
</comment>
<dbReference type="Gene3D" id="1.10.760.10">
    <property type="entry name" value="Cytochrome c-like domain"/>
    <property type="match status" value="2"/>
</dbReference>
<dbReference type="PANTHER" id="PTHR33751:SF11">
    <property type="entry name" value="BLL4483 PROTEIN"/>
    <property type="match status" value="1"/>
</dbReference>
<gene>
    <name evidence="7" type="ORF">ABQJ56_10580</name>
</gene>
<reference evidence="7 8" key="1">
    <citation type="submission" date="2024-06" db="EMBL/GenBank/DDBJ databases">
        <authorList>
            <person name="Woo H."/>
        </authorList>
    </citation>
    <scope>NUCLEOTIDE SEQUENCE [LARGE SCALE GENOMIC DNA]</scope>
    <source>
        <strain evidence="7 8">S2-g</strain>
    </source>
</reference>
<accession>A0ABV3QPY9</accession>
<dbReference type="InterPro" id="IPR050597">
    <property type="entry name" value="Cytochrome_c_Oxidase_Subunit"/>
</dbReference>
<evidence type="ECO:0000256" key="3">
    <source>
        <dbReference type="ARBA" id="ARBA00023004"/>
    </source>
</evidence>
<dbReference type="SUPFAM" id="SSF46626">
    <property type="entry name" value="Cytochrome c"/>
    <property type="match status" value="2"/>
</dbReference>
<dbReference type="EMBL" id="JBFOHL010000008">
    <property type="protein sequence ID" value="MEW9624675.1"/>
    <property type="molecule type" value="Genomic_DNA"/>
</dbReference>
<evidence type="ECO:0000256" key="4">
    <source>
        <dbReference type="PROSITE-ProRule" id="PRU00433"/>
    </source>
</evidence>
<dbReference type="InterPro" id="IPR024167">
    <property type="entry name" value="Cytochrome_c4-like"/>
</dbReference>
<evidence type="ECO:0000313" key="7">
    <source>
        <dbReference type="EMBL" id="MEW9624675.1"/>
    </source>
</evidence>
<dbReference type="PIRSF" id="PIRSF000005">
    <property type="entry name" value="Cytochrome_c4"/>
    <property type="match status" value="1"/>
</dbReference>
<feature type="chain" id="PRO_5046318621" evidence="5">
    <location>
        <begin position="28"/>
        <end position="244"/>
    </location>
</feature>
<dbReference type="PROSITE" id="PS51007">
    <property type="entry name" value="CYTC"/>
    <property type="match status" value="2"/>
</dbReference>
<keyword evidence="5" id="KW-0732">Signal</keyword>
<feature type="domain" description="Cytochrome c" evidence="6">
    <location>
        <begin position="124"/>
        <end position="214"/>
    </location>
</feature>